<evidence type="ECO:0000259" key="1">
    <source>
        <dbReference type="Pfam" id="PF13185"/>
    </source>
</evidence>
<sequence length="176" mass="19301">MSSFYKFTKHHRFNTKMDISKRNNITASLQQNPIDWQKILLDSIACFGCSTGTLHFLDSEKAGDADTNMLQLKAQVGIPEFLLPKVSQIPIGKGMAGIAAERRKPVEMCNLQTDTSGVARPAAKETKVEGSIAIPLMLNDVLYGTLGIAKPVPYEFTEAERDELMGIGEEIAKTLA</sequence>
<dbReference type="Gene3D" id="3.30.450.40">
    <property type="match status" value="1"/>
</dbReference>
<feature type="domain" description="GAF" evidence="1">
    <location>
        <begin position="39"/>
        <end position="175"/>
    </location>
</feature>
<dbReference type="SUPFAM" id="SSF55781">
    <property type="entry name" value="GAF domain-like"/>
    <property type="match status" value="1"/>
</dbReference>
<proteinExistence type="predicted"/>
<dbReference type="InterPro" id="IPR029016">
    <property type="entry name" value="GAF-like_dom_sf"/>
</dbReference>
<protein>
    <recommendedName>
        <fullName evidence="1">GAF domain-containing protein</fullName>
    </recommendedName>
</protein>
<name>A0A0F9JB64_9ZZZZ</name>
<accession>A0A0F9JB64</accession>
<evidence type="ECO:0000313" key="2">
    <source>
        <dbReference type="EMBL" id="KKM56866.1"/>
    </source>
</evidence>
<comment type="caution">
    <text evidence="2">The sequence shown here is derived from an EMBL/GenBank/DDBJ whole genome shotgun (WGS) entry which is preliminary data.</text>
</comment>
<organism evidence="2">
    <name type="scientific">marine sediment metagenome</name>
    <dbReference type="NCBI Taxonomy" id="412755"/>
    <lineage>
        <taxon>unclassified sequences</taxon>
        <taxon>metagenomes</taxon>
        <taxon>ecological metagenomes</taxon>
    </lineage>
</organism>
<dbReference type="Pfam" id="PF13185">
    <property type="entry name" value="GAF_2"/>
    <property type="match status" value="1"/>
</dbReference>
<dbReference type="AlphaFoldDB" id="A0A0F9JB64"/>
<reference evidence="2" key="1">
    <citation type="journal article" date="2015" name="Nature">
        <title>Complex archaea that bridge the gap between prokaryotes and eukaryotes.</title>
        <authorList>
            <person name="Spang A."/>
            <person name="Saw J.H."/>
            <person name="Jorgensen S.L."/>
            <person name="Zaremba-Niedzwiedzka K."/>
            <person name="Martijn J."/>
            <person name="Lind A.E."/>
            <person name="van Eijk R."/>
            <person name="Schleper C."/>
            <person name="Guy L."/>
            <person name="Ettema T.J."/>
        </authorList>
    </citation>
    <scope>NUCLEOTIDE SEQUENCE</scope>
</reference>
<dbReference type="EMBL" id="LAZR01011862">
    <property type="protein sequence ID" value="KKM56866.1"/>
    <property type="molecule type" value="Genomic_DNA"/>
</dbReference>
<gene>
    <name evidence="2" type="ORF">LCGC14_1551290</name>
</gene>
<dbReference type="InterPro" id="IPR003018">
    <property type="entry name" value="GAF"/>
</dbReference>